<protein>
    <submittedName>
        <fullName evidence="2">Uncharacterized protein</fullName>
    </submittedName>
</protein>
<organism evidence="2 3">
    <name type="scientific">Nocardioides lentus</name>
    <dbReference type="NCBI Taxonomy" id="338077"/>
    <lineage>
        <taxon>Bacteria</taxon>
        <taxon>Bacillati</taxon>
        <taxon>Actinomycetota</taxon>
        <taxon>Actinomycetes</taxon>
        <taxon>Propionibacteriales</taxon>
        <taxon>Nocardioidaceae</taxon>
        <taxon>Nocardioides</taxon>
    </lineage>
</organism>
<evidence type="ECO:0000313" key="3">
    <source>
        <dbReference type="Proteomes" id="UP001501612"/>
    </source>
</evidence>
<keyword evidence="3" id="KW-1185">Reference proteome</keyword>
<name>A0ABP5A782_9ACTN</name>
<evidence type="ECO:0000256" key="1">
    <source>
        <dbReference type="SAM" id="MobiDB-lite"/>
    </source>
</evidence>
<evidence type="ECO:0000313" key="2">
    <source>
        <dbReference type="EMBL" id="GAA1905687.1"/>
    </source>
</evidence>
<feature type="region of interest" description="Disordered" evidence="1">
    <location>
        <begin position="1"/>
        <end position="57"/>
    </location>
</feature>
<comment type="caution">
    <text evidence="2">The sequence shown here is derived from an EMBL/GenBank/DDBJ whole genome shotgun (WGS) entry which is preliminary data.</text>
</comment>
<proteinExistence type="predicted"/>
<accession>A0ABP5A782</accession>
<sequence>MTIGPLATTNDDSLPLSRRGPVTGGHGIRTPHCDIPEPDETARGGVHGRGVRGEGAHGEGLERAVTVPELGAPPGDLCSQVLVFAHLAQIALGLAALAPDRRDDVVRDLDALRHECEDGAPRRLVVSALVGDVVDLLLPDLDPAVTRSLLDALPAPPGG</sequence>
<reference evidence="3" key="1">
    <citation type="journal article" date="2019" name="Int. J. Syst. Evol. Microbiol.">
        <title>The Global Catalogue of Microorganisms (GCM) 10K type strain sequencing project: providing services to taxonomists for standard genome sequencing and annotation.</title>
        <authorList>
            <consortium name="The Broad Institute Genomics Platform"/>
            <consortium name="The Broad Institute Genome Sequencing Center for Infectious Disease"/>
            <person name="Wu L."/>
            <person name="Ma J."/>
        </authorList>
    </citation>
    <scope>NUCLEOTIDE SEQUENCE [LARGE SCALE GENOMIC DNA]</scope>
    <source>
        <strain evidence="3">JCM 14046</strain>
    </source>
</reference>
<dbReference type="EMBL" id="BAAAMY010000001">
    <property type="protein sequence ID" value="GAA1905687.1"/>
    <property type="molecule type" value="Genomic_DNA"/>
</dbReference>
<gene>
    <name evidence="2" type="ORF">GCM10009737_03110</name>
</gene>
<dbReference type="Proteomes" id="UP001501612">
    <property type="component" value="Unassembled WGS sequence"/>
</dbReference>